<evidence type="ECO:0000313" key="2">
    <source>
        <dbReference type="Proteomes" id="UP000011131"/>
    </source>
</evidence>
<dbReference type="OrthoDB" id="5492654at2"/>
<accession>L7UR09</accession>
<proteinExistence type="predicted"/>
<dbReference type="KEGG" id="msd:MYSTI_07727"/>
<gene>
    <name evidence="1" type="ordered locus">MYSTI_07727</name>
</gene>
<name>L7UR09_MYXSD</name>
<dbReference type="STRING" id="1278073.MYSTI_07727"/>
<evidence type="ECO:0000313" key="1">
    <source>
        <dbReference type="EMBL" id="AGC48999.1"/>
    </source>
</evidence>
<dbReference type="RefSeq" id="WP_015353252.1">
    <property type="nucleotide sequence ID" value="NC_020126.1"/>
</dbReference>
<dbReference type="PROSITE" id="PS51257">
    <property type="entry name" value="PROKAR_LIPOPROTEIN"/>
    <property type="match status" value="1"/>
</dbReference>
<evidence type="ECO:0008006" key="3">
    <source>
        <dbReference type="Google" id="ProtNLM"/>
    </source>
</evidence>
<organism evidence="1 2">
    <name type="scientific">Myxococcus stipitatus (strain DSM 14675 / JCM 12634 / Mx s8)</name>
    <dbReference type="NCBI Taxonomy" id="1278073"/>
    <lineage>
        <taxon>Bacteria</taxon>
        <taxon>Pseudomonadati</taxon>
        <taxon>Myxococcota</taxon>
        <taxon>Myxococcia</taxon>
        <taxon>Myxococcales</taxon>
        <taxon>Cystobacterineae</taxon>
        <taxon>Myxococcaceae</taxon>
        <taxon>Myxococcus</taxon>
    </lineage>
</organism>
<keyword evidence="2" id="KW-1185">Reference proteome</keyword>
<protein>
    <recommendedName>
        <fullName evidence="3">Lipoprotein</fullName>
    </recommendedName>
</protein>
<dbReference type="EMBL" id="CP004025">
    <property type="protein sequence ID" value="AGC48999.1"/>
    <property type="molecule type" value="Genomic_DNA"/>
</dbReference>
<dbReference type="Proteomes" id="UP000011131">
    <property type="component" value="Chromosome"/>
</dbReference>
<dbReference type="AlphaFoldDB" id="L7UR09"/>
<reference evidence="1 2" key="1">
    <citation type="journal article" date="2013" name="Genome Announc.">
        <title>Complete genome sequence of Myxococcus stipitatus strain DSM 14675, a fruiting myxobacterium.</title>
        <authorList>
            <person name="Huntley S."/>
            <person name="Kneip S."/>
            <person name="Treuner-Lange A."/>
            <person name="Sogaard-Andersen L."/>
        </authorList>
    </citation>
    <scope>NUCLEOTIDE SEQUENCE [LARGE SCALE GENOMIC DNA]</scope>
    <source>
        <strain evidence="2">DSM 14675 / JCM 12634 / Mx s8</strain>
    </source>
</reference>
<dbReference type="HOGENOM" id="CLU_645138_0_0_7"/>
<sequence length="431" mass="47193">MRGLLPPLSLLALLGAGCDRMPEDPVFVYGNLQHLDGSPYAHVPVALERKAYSRSPYGPPPSAPETFTPYAEFQSDQRGDYVLEVLSGETTRDNIDGFTEYRFRVAAPLEQGHGVYTSFQFWDDAEVPPLRPWEPRLVVASGQEGPVLSFAKAPPPPAKPYSAKLPQILLPGSPEVQEVDSLPPYPVVQLSGADGLVWETHDPASPWQPNPYQLEDFPGVAAQVRAVSMGTWMFEPLGGSDSSVAFRVEWRGPREAIPSGAVRPVSRGAVCYPSPGEGPCPYTDGSLRSVQTKPESRDSGVSEVVVSWEDSVRPRRIVLRNLEVVLGYDPSIHVLLEGSMDGFTWSPLADVLHQNFDPKSLFGIFVNIALDGTEGDSPYGDAPLDVLHRARFFDVPLAGEAPVRHVRLRVQSQDKSRTLPVFALAELSVFE</sequence>
<dbReference type="PATRIC" id="fig|1278073.3.peg.7862"/>